<keyword evidence="1" id="KW-0732">Signal</keyword>
<dbReference type="EMBL" id="BMPP01000010">
    <property type="protein sequence ID" value="GGK30096.1"/>
    <property type="molecule type" value="Genomic_DNA"/>
</dbReference>
<organism evidence="2 3">
    <name type="scientific">Deinococcus malanensis</name>
    <dbReference type="NCBI Taxonomy" id="1706855"/>
    <lineage>
        <taxon>Bacteria</taxon>
        <taxon>Thermotogati</taxon>
        <taxon>Deinococcota</taxon>
        <taxon>Deinococci</taxon>
        <taxon>Deinococcales</taxon>
        <taxon>Deinococcaceae</taxon>
        <taxon>Deinococcus</taxon>
    </lineage>
</organism>
<accession>A0ABQ2EY09</accession>
<keyword evidence="3" id="KW-1185">Reference proteome</keyword>
<feature type="chain" id="PRO_5045631601" evidence="1">
    <location>
        <begin position="26"/>
        <end position="128"/>
    </location>
</feature>
<dbReference type="Proteomes" id="UP000647587">
    <property type="component" value="Unassembled WGS sequence"/>
</dbReference>
<evidence type="ECO:0000313" key="2">
    <source>
        <dbReference type="EMBL" id="GGK30096.1"/>
    </source>
</evidence>
<reference evidence="3" key="1">
    <citation type="journal article" date="2019" name="Int. J. Syst. Evol. Microbiol.">
        <title>The Global Catalogue of Microorganisms (GCM) 10K type strain sequencing project: providing services to taxonomists for standard genome sequencing and annotation.</title>
        <authorList>
            <consortium name="The Broad Institute Genomics Platform"/>
            <consortium name="The Broad Institute Genome Sequencing Center for Infectious Disease"/>
            <person name="Wu L."/>
            <person name="Ma J."/>
        </authorList>
    </citation>
    <scope>NUCLEOTIDE SEQUENCE [LARGE SCALE GENOMIC DNA]</scope>
    <source>
        <strain evidence="3">JCM 30331</strain>
    </source>
</reference>
<gene>
    <name evidence="2" type="ORF">GCM10008955_24800</name>
</gene>
<feature type="signal peptide" evidence="1">
    <location>
        <begin position="1"/>
        <end position="25"/>
    </location>
</feature>
<evidence type="ECO:0000256" key="1">
    <source>
        <dbReference type="SAM" id="SignalP"/>
    </source>
</evidence>
<protein>
    <submittedName>
        <fullName evidence="2">Uncharacterized protein</fullName>
    </submittedName>
</protein>
<evidence type="ECO:0000313" key="3">
    <source>
        <dbReference type="Proteomes" id="UP000647587"/>
    </source>
</evidence>
<name>A0ABQ2EY09_9DEIO</name>
<comment type="caution">
    <text evidence="2">The sequence shown here is derived from an EMBL/GenBank/DDBJ whole genome shotgun (WGS) entry which is preliminary data.</text>
</comment>
<proteinExistence type="predicted"/>
<sequence>MRETGLKLAVAHLLVSGLTFVAAPAAGDERHGDAVACSPFADVPTHSDHSPREFMARNMWQGDVRVMPHPPVPVAAAHAGGLHLHHHAIFRGNGIRDRGELRANVERVNHDGLHGATVAGTWTPDVET</sequence>